<protein>
    <submittedName>
        <fullName evidence="1">Uncharacterized protein</fullName>
    </submittedName>
</protein>
<evidence type="ECO:0000313" key="1">
    <source>
        <dbReference type="EMBL" id="SBW10329.1"/>
    </source>
</evidence>
<gene>
    <name evidence="1" type="ORF">KL86DYS2_20041</name>
</gene>
<name>A0A212KF79_9BACT</name>
<sequence length="49" mass="5877">MWRIIDNKGTLYSGSEEDMRIIYDQIKSGQIQDKWYGDLLLVQVHEVYK</sequence>
<dbReference type="AlphaFoldDB" id="A0A212KF79"/>
<organism evidence="1">
    <name type="scientific">uncultured Dysgonomonas sp</name>
    <dbReference type="NCBI Taxonomy" id="206096"/>
    <lineage>
        <taxon>Bacteria</taxon>
        <taxon>Pseudomonadati</taxon>
        <taxon>Bacteroidota</taxon>
        <taxon>Bacteroidia</taxon>
        <taxon>Bacteroidales</taxon>
        <taxon>Dysgonomonadaceae</taxon>
        <taxon>Dysgonomonas</taxon>
        <taxon>environmental samples</taxon>
    </lineage>
</organism>
<accession>A0A212KF79</accession>
<dbReference type="RefSeq" id="WP_296952576.1">
    <property type="nucleotide sequence ID" value="NZ_LT599021.1"/>
</dbReference>
<dbReference type="EMBL" id="FLUL01000002">
    <property type="protein sequence ID" value="SBW10329.1"/>
    <property type="molecule type" value="Genomic_DNA"/>
</dbReference>
<reference evidence="1" key="1">
    <citation type="submission" date="2016-04" db="EMBL/GenBank/DDBJ databases">
        <authorList>
            <person name="Evans L.H."/>
            <person name="Alamgir A."/>
            <person name="Owens N."/>
            <person name="Weber N.D."/>
            <person name="Virtaneva K."/>
            <person name="Barbian K."/>
            <person name="Babar A."/>
            <person name="Rosenke K."/>
        </authorList>
    </citation>
    <scope>NUCLEOTIDE SEQUENCE</scope>
    <source>
        <strain evidence="1">86-2</strain>
    </source>
</reference>
<proteinExistence type="predicted"/>